<sequence length="137" mass="15641">MQSVDRMVKETEKIGEKMHPKYQVIREAIDQKKTAEITAEELAEIICLFEEGTKKYHTIMKKISRLRPPAKVMGIHKTFEKAYLSYIDGCEEMIQSLQSTAGIDSALFDASEEKQDRATDNISASIQKMTKVLLKNK</sequence>
<accession>A0A1L8WNN7</accession>
<dbReference type="EMBL" id="JXLB01000008">
    <property type="protein sequence ID" value="OJG82637.1"/>
    <property type="molecule type" value="Genomic_DNA"/>
</dbReference>
<reference evidence="1 2" key="1">
    <citation type="submission" date="2014-12" db="EMBL/GenBank/DDBJ databases">
        <title>Draft genome sequences of 29 type strains of Enterococci.</title>
        <authorList>
            <person name="Zhong Z."/>
            <person name="Sun Z."/>
            <person name="Liu W."/>
            <person name="Zhang W."/>
            <person name="Zhang H."/>
        </authorList>
    </citation>
    <scope>NUCLEOTIDE SEQUENCE [LARGE SCALE GENOMIC DNA]</scope>
    <source>
        <strain evidence="1 2">DSM 15687</strain>
    </source>
</reference>
<dbReference type="AlphaFoldDB" id="A0A1L8WNN7"/>
<evidence type="ECO:0000313" key="1">
    <source>
        <dbReference type="EMBL" id="OJG82637.1"/>
    </source>
</evidence>
<comment type="caution">
    <text evidence="1">The sequence shown here is derived from an EMBL/GenBank/DDBJ whole genome shotgun (WGS) entry which is preliminary data.</text>
</comment>
<organism evidence="1 2">
    <name type="scientific">Enterococcus ratti</name>
    <dbReference type="NCBI Taxonomy" id="150033"/>
    <lineage>
        <taxon>Bacteria</taxon>
        <taxon>Bacillati</taxon>
        <taxon>Bacillota</taxon>
        <taxon>Bacilli</taxon>
        <taxon>Lactobacillales</taxon>
        <taxon>Enterococcaceae</taxon>
        <taxon>Enterococcus</taxon>
    </lineage>
</organism>
<keyword evidence="2" id="KW-1185">Reference proteome</keyword>
<gene>
    <name evidence="1" type="ORF">RV14_GL002212</name>
</gene>
<protein>
    <submittedName>
        <fullName evidence="1">Uncharacterized protein</fullName>
    </submittedName>
</protein>
<evidence type="ECO:0000313" key="2">
    <source>
        <dbReference type="Proteomes" id="UP000182152"/>
    </source>
</evidence>
<name>A0A1L8WNN7_9ENTE</name>
<proteinExistence type="predicted"/>
<dbReference type="Proteomes" id="UP000182152">
    <property type="component" value="Unassembled WGS sequence"/>
</dbReference>
<dbReference type="STRING" id="150033.RV14_GL002212"/>